<dbReference type="GO" id="GO:0005829">
    <property type="term" value="C:cytosol"/>
    <property type="evidence" value="ECO:0007669"/>
    <property type="project" value="TreeGrafter"/>
</dbReference>
<dbReference type="SMART" id="SM00862">
    <property type="entry name" value="Trans_reg_C"/>
    <property type="match status" value="1"/>
</dbReference>
<dbReference type="GO" id="GO:0032993">
    <property type="term" value="C:protein-DNA complex"/>
    <property type="evidence" value="ECO:0007669"/>
    <property type="project" value="TreeGrafter"/>
</dbReference>
<evidence type="ECO:0000256" key="4">
    <source>
        <dbReference type="ARBA" id="ARBA00023125"/>
    </source>
</evidence>
<dbReference type="SUPFAM" id="SSF46894">
    <property type="entry name" value="C-terminal effector domain of the bipartite response regulators"/>
    <property type="match status" value="1"/>
</dbReference>
<accession>A0A7M1B4D8</accession>
<keyword evidence="3" id="KW-0805">Transcription regulation</keyword>
<dbReference type="InterPro" id="IPR036388">
    <property type="entry name" value="WH-like_DNA-bd_sf"/>
</dbReference>
<dbReference type="InterPro" id="IPR011006">
    <property type="entry name" value="CheY-like_superfamily"/>
</dbReference>
<protein>
    <submittedName>
        <fullName evidence="10">Response regulator transcription factor</fullName>
    </submittedName>
</protein>
<dbReference type="InterPro" id="IPR001789">
    <property type="entry name" value="Sig_transdc_resp-reg_receiver"/>
</dbReference>
<evidence type="ECO:0000256" key="5">
    <source>
        <dbReference type="ARBA" id="ARBA00023163"/>
    </source>
</evidence>
<dbReference type="InterPro" id="IPR039420">
    <property type="entry name" value="WalR-like"/>
</dbReference>
<evidence type="ECO:0000256" key="2">
    <source>
        <dbReference type="ARBA" id="ARBA00023012"/>
    </source>
</evidence>
<dbReference type="GO" id="GO:0006355">
    <property type="term" value="P:regulation of DNA-templated transcription"/>
    <property type="evidence" value="ECO:0007669"/>
    <property type="project" value="InterPro"/>
</dbReference>
<dbReference type="EMBL" id="CP041235">
    <property type="protein sequence ID" value="QOP44584.1"/>
    <property type="molecule type" value="Genomic_DNA"/>
</dbReference>
<reference evidence="10 11" key="1">
    <citation type="submission" date="2019-06" db="EMBL/GenBank/DDBJ databases">
        <title>Sulfurimonas gotlandica sp. nov., a chemoautotrophic and psychrotolerant epsilonproteobacterium isolated from a pelagic redoxcline, and an emended description of the genus Sulfurimonas.</title>
        <authorList>
            <person name="Wang S."/>
            <person name="Jiang L."/>
            <person name="Shao Z."/>
        </authorList>
    </citation>
    <scope>NUCLEOTIDE SEQUENCE [LARGE SCALE GENOMIC DNA]</scope>
    <source>
        <strain evidence="10 11">S2-6</strain>
    </source>
</reference>
<feature type="domain" description="OmpR/PhoB-type" evidence="9">
    <location>
        <begin position="121"/>
        <end position="219"/>
    </location>
</feature>
<dbReference type="SUPFAM" id="SSF52172">
    <property type="entry name" value="CheY-like"/>
    <property type="match status" value="1"/>
</dbReference>
<dbReference type="PANTHER" id="PTHR48111:SF21">
    <property type="entry name" value="DNA-BINDING DUAL MASTER TRANSCRIPTIONAL REGULATOR RPAA"/>
    <property type="match status" value="1"/>
</dbReference>
<feature type="domain" description="Response regulatory" evidence="8">
    <location>
        <begin position="5"/>
        <end position="118"/>
    </location>
</feature>
<dbReference type="Pfam" id="PF00486">
    <property type="entry name" value="Trans_reg_C"/>
    <property type="match status" value="1"/>
</dbReference>
<feature type="DNA-binding region" description="OmpR/PhoB-type" evidence="7">
    <location>
        <begin position="121"/>
        <end position="219"/>
    </location>
</feature>
<dbReference type="Gene3D" id="1.10.10.10">
    <property type="entry name" value="Winged helix-like DNA-binding domain superfamily/Winged helix DNA-binding domain"/>
    <property type="match status" value="1"/>
</dbReference>
<dbReference type="PANTHER" id="PTHR48111">
    <property type="entry name" value="REGULATOR OF RPOS"/>
    <property type="match status" value="1"/>
</dbReference>
<keyword evidence="1 6" id="KW-0597">Phosphoprotein</keyword>
<dbReference type="InterPro" id="IPR016032">
    <property type="entry name" value="Sig_transdc_resp-reg_C-effctor"/>
</dbReference>
<dbReference type="CDD" id="cd00383">
    <property type="entry name" value="trans_reg_C"/>
    <property type="match status" value="1"/>
</dbReference>
<evidence type="ECO:0000313" key="10">
    <source>
        <dbReference type="EMBL" id="QOP44584.1"/>
    </source>
</evidence>
<organism evidence="10 11">
    <name type="scientific">Sulfurimonas sediminis</name>
    <dbReference type="NCBI Taxonomy" id="2590020"/>
    <lineage>
        <taxon>Bacteria</taxon>
        <taxon>Pseudomonadati</taxon>
        <taxon>Campylobacterota</taxon>
        <taxon>Epsilonproteobacteria</taxon>
        <taxon>Campylobacterales</taxon>
        <taxon>Sulfurimonadaceae</taxon>
        <taxon>Sulfurimonas</taxon>
    </lineage>
</organism>
<dbReference type="Gene3D" id="3.40.50.2300">
    <property type="match status" value="1"/>
</dbReference>
<evidence type="ECO:0000256" key="6">
    <source>
        <dbReference type="PROSITE-ProRule" id="PRU00169"/>
    </source>
</evidence>
<name>A0A7M1B4D8_9BACT</name>
<dbReference type="PROSITE" id="PS50110">
    <property type="entry name" value="RESPONSE_REGULATORY"/>
    <property type="match status" value="1"/>
</dbReference>
<evidence type="ECO:0000256" key="3">
    <source>
        <dbReference type="ARBA" id="ARBA00023015"/>
    </source>
</evidence>
<dbReference type="InterPro" id="IPR001867">
    <property type="entry name" value="OmpR/PhoB-type_DNA-bd"/>
</dbReference>
<proteinExistence type="predicted"/>
<keyword evidence="5" id="KW-0804">Transcription</keyword>
<keyword evidence="4 7" id="KW-0238">DNA-binding</keyword>
<feature type="modified residue" description="4-aspartylphosphate" evidence="6">
    <location>
        <position position="54"/>
    </location>
</feature>
<dbReference type="GO" id="GO:0000156">
    <property type="term" value="F:phosphorelay response regulator activity"/>
    <property type="evidence" value="ECO:0007669"/>
    <property type="project" value="TreeGrafter"/>
</dbReference>
<gene>
    <name evidence="10" type="ORF">FJR45_11790</name>
</gene>
<sequence length="219" mass="25084">MRKSKILLVEDDELSSELVFEYLSDCGFFVEPVFTATDGVAKVKNEPFDLVLLDINLPDFDGFEVLKSLKNHTSVPIIVTSAYSDTQKKLLAFKYGASDYMTKPLDLEELEARIWLQLGKNSAIKTEDEKKTFEIKNNHVYFQQKQLDLTTIEFELLSLLIKNKNSVMRREELVNALSSISSHRSLDNHIKNIRKKIGDTGTKAQYLKTEYGVGYKLTF</sequence>
<dbReference type="KEGG" id="ssei:FJR45_11790"/>
<keyword evidence="2" id="KW-0902">Two-component regulatory system</keyword>
<dbReference type="Proteomes" id="UP000593719">
    <property type="component" value="Chromosome"/>
</dbReference>
<dbReference type="RefSeq" id="WP_193150711.1">
    <property type="nucleotide sequence ID" value="NZ_CP041235.1"/>
</dbReference>
<dbReference type="Pfam" id="PF00072">
    <property type="entry name" value="Response_reg"/>
    <property type="match status" value="1"/>
</dbReference>
<evidence type="ECO:0000256" key="1">
    <source>
        <dbReference type="ARBA" id="ARBA00022553"/>
    </source>
</evidence>
<keyword evidence="11" id="KW-1185">Reference proteome</keyword>
<dbReference type="SMART" id="SM00448">
    <property type="entry name" value="REC"/>
    <property type="match status" value="1"/>
</dbReference>
<dbReference type="PROSITE" id="PS51755">
    <property type="entry name" value="OMPR_PHOB"/>
    <property type="match status" value="1"/>
</dbReference>
<evidence type="ECO:0000259" key="8">
    <source>
        <dbReference type="PROSITE" id="PS50110"/>
    </source>
</evidence>
<dbReference type="GO" id="GO:0000976">
    <property type="term" value="F:transcription cis-regulatory region binding"/>
    <property type="evidence" value="ECO:0007669"/>
    <property type="project" value="TreeGrafter"/>
</dbReference>
<evidence type="ECO:0000256" key="7">
    <source>
        <dbReference type="PROSITE-ProRule" id="PRU01091"/>
    </source>
</evidence>
<dbReference type="AlphaFoldDB" id="A0A7M1B4D8"/>
<evidence type="ECO:0000313" key="11">
    <source>
        <dbReference type="Proteomes" id="UP000593719"/>
    </source>
</evidence>
<evidence type="ECO:0000259" key="9">
    <source>
        <dbReference type="PROSITE" id="PS51755"/>
    </source>
</evidence>